<dbReference type="InterPro" id="IPR008007">
    <property type="entry name" value="Peptidase_M42"/>
</dbReference>
<dbReference type="AlphaFoldDB" id="A0A7G9WCI9"/>
<dbReference type="Pfam" id="PF05343">
    <property type="entry name" value="Peptidase_M42"/>
    <property type="match status" value="1"/>
</dbReference>
<evidence type="ECO:0000256" key="2">
    <source>
        <dbReference type="ARBA" id="ARBA00022438"/>
    </source>
</evidence>
<dbReference type="InterPro" id="IPR023367">
    <property type="entry name" value="Peptidase_M42_dom2"/>
</dbReference>
<evidence type="ECO:0000256" key="4">
    <source>
        <dbReference type="ARBA" id="ARBA00022723"/>
    </source>
</evidence>
<evidence type="ECO:0000313" key="9">
    <source>
        <dbReference type="EMBL" id="QNO16401.1"/>
    </source>
</evidence>
<reference evidence="9 10" key="1">
    <citation type="submission" date="2020-07" db="EMBL/GenBank/DDBJ databases">
        <title>Alkalicella. sp. LB2 genome.</title>
        <authorList>
            <person name="Postec A."/>
            <person name="Quemeneur M."/>
        </authorList>
    </citation>
    <scope>NUCLEOTIDE SEQUENCE [LARGE SCALE GENOMIC DNA]</scope>
    <source>
        <strain evidence="9 10">LB2</strain>
    </source>
</reference>
<dbReference type="PIRSF" id="PIRSF001123">
    <property type="entry name" value="PepA_GA"/>
    <property type="match status" value="1"/>
</dbReference>
<feature type="binding site" evidence="8">
    <location>
        <position position="170"/>
    </location>
    <ligand>
        <name>Zn(2+)</name>
        <dbReference type="ChEBI" id="CHEBI:29105"/>
        <label>1</label>
    </ligand>
</feature>
<dbReference type="EMBL" id="CP058559">
    <property type="protein sequence ID" value="QNO16401.1"/>
    <property type="molecule type" value="Genomic_DNA"/>
</dbReference>
<sequence>MLLEKLSNAHGVAGNEIGVAKLLKELLAEHVDEFQTDYLGNLIAIKGKDKPGPKVMIAAHMDEVGLMITSIERNGLLKFRPVGGVDPRVLVSKPVRIGDNLVKGVIGAKPIHLQRPNEREVALGFDQLFIDIGAKSDDDAKKQVKLGDYCSFETEFKKINDTLCKGKSFDDRVGCALLADILKEDYPFPLYGVFTVQEEVGLRGATVAAYTVNPDLAIVLEGTSASDVPESEEHRFSTRLGGGPALSIIDASIIVQKNLLKAVVKIAEKNEIKYQYRQTSVGGNDAGKIHLTREGIDTFTISVPCRYIHSPVSFMNIEDFNSTRKLMGYILKEIGEAKGGLI</sequence>
<dbReference type="Proteomes" id="UP000516160">
    <property type="component" value="Chromosome"/>
</dbReference>
<dbReference type="RefSeq" id="WP_213166792.1">
    <property type="nucleotide sequence ID" value="NZ_CP058559.1"/>
</dbReference>
<evidence type="ECO:0000256" key="1">
    <source>
        <dbReference type="ARBA" id="ARBA00006272"/>
    </source>
</evidence>
<keyword evidence="10" id="KW-1185">Reference proteome</keyword>
<dbReference type="SUPFAM" id="SSF53187">
    <property type="entry name" value="Zn-dependent exopeptidases"/>
    <property type="match status" value="1"/>
</dbReference>
<dbReference type="Gene3D" id="3.40.630.10">
    <property type="entry name" value="Zn peptidases"/>
    <property type="match status" value="1"/>
</dbReference>
<keyword evidence="3" id="KW-0645">Protease</keyword>
<comment type="similarity">
    <text evidence="1 6">Belongs to the peptidase M42 family.</text>
</comment>
<dbReference type="Gene3D" id="2.40.30.40">
    <property type="entry name" value="Peptidase M42, domain 2"/>
    <property type="match status" value="1"/>
</dbReference>
<evidence type="ECO:0000256" key="7">
    <source>
        <dbReference type="PIRSR" id="PIRSR001123-1"/>
    </source>
</evidence>
<dbReference type="KEGG" id="acae:HYG86_17285"/>
<dbReference type="InterPro" id="IPR051464">
    <property type="entry name" value="Peptidase_M42_aminopept"/>
</dbReference>
<feature type="binding site" evidence="8">
    <location>
        <position position="309"/>
    </location>
    <ligand>
        <name>Zn(2+)</name>
        <dbReference type="ChEBI" id="CHEBI:29105"/>
        <label>2</label>
    </ligand>
</feature>
<dbReference type="PANTHER" id="PTHR32481:SF0">
    <property type="entry name" value="AMINOPEPTIDASE YPDE-RELATED"/>
    <property type="match status" value="1"/>
</dbReference>
<feature type="binding site" evidence="8">
    <location>
        <position position="221"/>
    </location>
    <ligand>
        <name>Zn(2+)</name>
        <dbReference type="ChEBI" id="CHEBI:29105"/>
        <label>1</label>
    </ligand>
</feature>
<accession>A0A7G9WCI9</accession>
<dbReference type="SUPFAM" id="SSF101821">
    <property type="entry name" value="Aminopeptidase/glucanase lid domain"/>
    <property type="match status" value="1"/>
</dbReference>
<dbReference type="GO" id="GO:0006508">
    <property type="term" value="P:proteolysis"/>
    <property type="evidence" value="ECO:0007669"/>
    <property type="project" value="UniProtKB-KW"/>
</dbReference>
<comment type="cofactor">
    <cofactor evidence="8">
        <name>a divalent metal cation</name>
        <dbReference type="ChEBI" id="CHEBI:60240"/>
    </cofactor>
    <text evidence="8">Binds 2 divalent metal cations per subunit.</text>
</comment>
<evidence type="ECO:0000256" key="5">
    <source>
        <dbReference type="ARBA" id="ARBA00022801"/>
    </source>
</evidence>
<feature type="binding site" evidence="8">
    <location>
        <position position="199"/>
    </location>
    <ligand>
        <name>Zn(2+)</name>
        <dbReference type="ChEBI" id="CHEBI:29105"/>
        <label>2</label>
    </ligand>
</feature>
<keyword evidence="5" id="KW-0378">Hydrolase</keyword>
<evidence type="ECO:0000313" key="10">
    <source>
        <dbReference type="Proteomes" id="UP000516160"/>
    </source>
</evidence>
<evidence type="ECO:0000256" key="8">
    <source>
        <dbReference type="PIRSR" id="PIRSR001123-2"/>
    </source>
</evidence>
<keyword evidence="4 8" id="KW-0479">Metal-binding</keyword>
<protein>
    <submittedName>
        <fullName evidence="9">M42 family metallopeptidase</fullName>
    </submittedName>
</protein>
<dbReference type="CDD" id="cd05656">
    <property type="entry name" value="M42_Frv"/>
    <property type="match status" value="1"/>
</dbReference>
<organism evidence="9 10">
    <name type="scientific">Alkalicella caledoniensis</name>
    <dbReference type="NCBI Taxonomy" id="2731377"/>
    <lineage>
        <taxon>Bacteria</taxon>
        <taxon>Bacillati</taxon>
        <taxon>Bacillota</taxon>
        <taxon>Clostridia</taxon>
        <taxon>Eubacteriales</taxon>
        <taxon>Proteinivoracaceae</taxon>
        <taxon>Alkalicella</taxon>
    </lineage>
</organism>
<proteinExistence type="inferred from homology"/>
<feature type="binding site" evidence="8">
    <location>
        <position position="60"/>
    </location>
    <ligand>
        <name>Zn(2+)</name>
        <dbReference type="ChEBI" id="CHEBI:29105"/>
        <label>1</label>
    </ligand>
</feature>
<evidence type="ECO:0000256" key="6">
    <source>
        <dbReference type="PIRNR" id="PIRNR001123"/>
    </source>
</evidence>
<evidence type="ECO:0000256" key="3">
    <source>
        <dbReference type="ARBA" id="ARBA00022670"/>
    </source>
</evidence>
<keyword evidence="2" id="KW-0031">Aminopeptidase</keyword>
<dbReference type="GO" id="GO:0004177">
    <property type="term" value="F:aminopeptidase activity"/>
    <property type="evidence" value="ECO:0007669"/>
    <property type="project" value="UniProtKB-UniRule"/>
</dbReference>
<name>A0A7G9WCI9_ALKCA</name>
<feature type="active site" description="Proton acceptor" evidence="7">
    <location>
        <position position="198"/>
    </location>
</feature>
<feature type="binding site" evidence="8">
    <location>
        <position position="170"/>
    </location>
    <ligand>
        <name>Zn(2+)</name>
        <dbReference type="ChEBI" id="CHEBI:29105"/>
        <label>2</label>
    </ligand>
</feature>
<gene>
    <name evidence="9" type="ORF">HYG86_17285</name>
</gene>
<dbReference type="GO" id="GO:0046872">
    <property type="term" value="F:metal ion binding"/>
    <property type="evidence" value="ECO:0007669"/>
    <property type="project" value="UniProtKB-UniRule"/>
</dbReference>
<dbReference type="PANTHER" id="PTHR32481">
    <property type="entry name" value="AMINOPEPTIDASE"/>
    <property type="match status" value="1"/>
</dbReference>